<dbReference type="SUPFAM" id="SSF48613">
    <property type="entry name" value="Heme oxygenase-like"/>
    <property type="match status" value="1"/>
</dbReference>
<dbReference type="AlphaFoldDB" id="A0A9D4HID3"/>
<keyword evidence="2" id="KW-1185">Reference proteome</keyword>
<reference evidence="1" key="2">
    <citation type="submission" date="2020-11" db="EMBL/GenBank/DDBJ databases">
        <authorList>
            <person name="McCartney M.A."/>
            <person name="Auch B."/>
            <person name="Kono T."/>
            <person name="Mallez S."/>
            <person name="Becker A."/>
            <person name="Gohl D.M."/>
            <person name="Silverstein K.A.T."/>
            <person name="Koren S."/>
            <person name="Bechman K.B."/>
            <person name="Herman A."/>
            <person name="Abrahante J.E."/>
            <person name="Garbe J."/>
        </authorList>
    </citation>
    <scope>NUCLEOTIDE SEQUENCE</scope>
    <source>
        <strain evidence="1">Duluth1</strain>
        <tissue evidence="1">Whole animal</tissue>
    </source>
</reference>
<comment type="caution">
    <text evidence="1">The sequence shown here is derived from an EMBL/GenBank/DDBJ whole genome shotgun (WGS) entry which is preliminary data.</text>
</comment>
<dbReference type="InterPro" id="IPR016084">
    <property type="entry name" value="Haem_Oase-like_multi-hlx"/>
</dbReference>
<reference evidence="1" key="1">
    <citation type="journal article" date="2019" name="bioRxiv">
        <title>The Genome of the Zebra Mussel, Dreissena polymorpha: A Resource for Invasive Species Research.</title>
        <authorList>
            <person name="McCartney M.A."/>
            <person name="Auch B."/>
            <person name="Kono T."/>
            <person name="Mallez S."/>
            <person name="Zhang Y."/>
            <person name="Obille A."/>
            <person name="Becker A."/>
            <person name="Abrahante J.E."/>
            <person name="Garbe J."/>
            <person name="Badalamenti J.P."/>
            <person name="Herman A."/>
            <person name="Mangelson H."/>
            <person name="Liachko I."/>
            <person name="Sullivan S."/>
            <person name="Sone E.D."/>
            <person name="Koren S."/>
            <person name="Silverstein K.A.T."/>
            <person name="Beckman K.B."/>
            <person name="Gohl D.M."/>
        </authorList>
    </citation>
    <scope>NUCLEOTIDE SEQUENCE</scope>
    <source>
        <strain evidence="1">Duluth1</strain>
        <tissue evidence="1">Whole animal</tissue>
    </source>
</reference>
<accession>A0A9D4HID3</accession>
<evidence type="ECO:0000313" key="2">
    <source>
        <dbReference type="Proteomes" id="UP000828390"/>
    </source>
</evidence>
<protein>
    <submittedName>
        <fullName evidence="1">Uncharacterized protein</fullName>
    </submittedName>
</protein>
<sequence length="76" mass="8513">MFETWSIANAPGVKSGPALSRYLNQVRNVATTMDPIYVVVALIPCAKLWPWLGEQLNVNSVCGQSRFMFKYASDIF</sequence>
<dbReference type="EMBL" id="JAIWYP010000013">
    <property type="protein sequence ID" value="KAH3720275.1"/>
    <property type="molecule type" value="Genomic_DNA"/>
</dbReference>
<evidence type="ECO:0000313" key="1">
    <source>
        <dbReference type="EMBL" id="KAH3720275.1"/>
    </source>
</evidence>
<dbReference type="Proteomes" id="UP000828390">
    <property type="component" value="Unassembled WGS sequence"/>
</dbReference>
<name>A0A9D4HID3_DREPO</name>
<organism evidence="1 2">
    <name type="scientific">Dreissena polymorpha</name>
    <name type="common">Zebra mussel</name>
    <name type="synonym">Mytilus polymorpha</name>
    <dbReference type="NCBI Taxonomy" id="45954"/>
    <lineage>
        <taxon>Eukaryota</taxon>
        <taxon>Metazoa</taxon>
        <taxon>Spiralia</taxon>
        <taxon>Lophotrochozoa</taxon>
        <taxon>Mollusca</taxon>
        <taxon>Bivalvia</taxon>
        <taxon>Autobranchia</taxon>
        <taxon>Heteroconchia</taxon>
        <taxon>Euheterodonta</taxon>
        <taxon>Imparidentia</taxon>
        <taxon>Neoheterodontei</taxon>
        <taxon>Myida</taxon>
        <taxon>Dreissenoidea</taxon>
        <taxon>Dreissenidae</taxon>
        <taxon>Dreissena</taxon>
    </lineage>
</organism>
<gene>
    <name evidence="1" type="ORF">DPMN_063172</name>
</gene>
<dbReference type="Gene3D" id="1.20.910.10">
    <property type="entry name" value="Heme oxygenase-like"/>
    <property type="match status" value="1"/>
</dbReference>
<proteinExistence type="predicted"/>